<feature type="region of interest" description="Disordered" evidence="1">
    <location>
        <begin position="109"/>
        <end position="152"/>
    </location>
</feature>
<keyword evidence="3" id="KW-1185">Reference proteome</keyword>
<dbReference type="RefSeq" id="WP_144196737.1">
    <property type="nucleotide sequence ID" value="NZ_VCIZ01000002.1"/>
</dbReference>
<sequence length="311" mass="32941">MQLDTNANDQAVLDSVLSGLEIPGDESEVAGLLADLNLEGGDDIVEPALPLGDDASLVIGESTMQAAVPLLAAPAAGVLDTDTVDEAALEAAVKGAEKQEALQALYAEQEPSVPVSDADAPATTEVTPADAKTKSKRQPAANPLRSTSAKKSEKLVARLGEQVSEYLVLEMSEATLPPEELKARQEALMAMLDMSPTNLARQDGQAAVQKKVADKALMLFGWIKNGGELNEIMRRTFTVLNRDGHITSGEKGNLLIDLLAKPYSLGTARAQSSQMFALLPLLKIANREKGRMVANPDSALLPQIKARLALQ</sequence>
<name>A0ABY3ESV0_9BURK</name>
<reference evidence="2 3" key="1">
    <citation type="submission" date="2019-05" db="EMBL/GenBank/DDBJ databases">
        <title>Whole genome sequence analysis of Cupriavidus campinensis S14E4C strain.</title>
        <authorList>
            <person name="Abbaszade G."/>
            <person name="Szabo A."/>
            <person name="Toumi M."/>
            <person name="Toth E."/>
        </authorList>
    </citation>
    <scope>NUCLEOTIDE SEQUENCE [LARGE SCALE GENOMIC DNA]</scope>
    <source>
        <strain evidence="2 3">S14E4C</strain>
    </source>
</reference>
<dbReference type="Proteomes" id="UP000318943">
    <property type="component" value="Unassembled WGS sequence"/>
</dbReference>
<gene>
    <name evidence="2" type="ORF">FGG12_06115</name>
</gene>
<evidence type="ECO:0000313" key="3">
    <source>
        <dbReference type="Proteomes" id="UP000318943"/>
    </source>
</evidence>
<evidence type="ECO:0000313" key="2">
    <source>
        <dbReference type="EMBL" id="TSP14042.1"/>
    </source>
</evidence>
<comment type="caution">
    <text evidence="2">The sequence shown here is derived from an EMBL/GenBank/DDBJ whole genome shotgun (WGS) entry which is preliminary data.</text>
</comment>
<dbReference type="EMBL" id="VCIZ01000002">
    <property type="protein sequence ID" value="TSP14042.1"/>
    <property type="molecule type" value="Genomic_DNA"/>
</dbReference>
<proteinExistence type="predicted"/>
<protein>
    <submittedName>
        <fullName evidence="2">Uncharacterized protein</fullName>
    </submittedName>
</protein>
<accession>A0ABY3ESV0</accession>
<organism evidence="2 3">
    <name type="scientific">Cupriavidus campinensis</name>
    <dbReference type="NCBI Taxonomy" id="151783"/>
    <lineage>
        <taxon>Bacteria</taxon>
        <taxon>Pseudomonadati</taxon>
        <taxon>Pseudomonadota</taxon>
        <taxon>Betaproteobacteria</taxon>
        <taxon>Burkholderiales</taxon>
        <taxon>Burkholderiaceae</taxon>
        <taxon>Cupriavidus</taxon>
    </lineage>
</organism>
<evidence type="ECO:0000256" key="1">
    <source>
        <dbReference type="SAM" id="MobiDB-lite"/>
    </source>
</evidence>